<gene>
    <name evidence="5" type="ORF">A8C75_00585</name>
</gene>
<dbReference type="InterPro" id="IPR014721">
    <property type="entry name" value="Ribsml_uS5_D2-typ_fold_subgr"/>
</dbReference>
<dbReference type="NCBIfam" id="NF007365">
    <property type="entry name" value="PRK09862.1"/>
    <property type="match status" value="1"/>
</dbReference>
<keyword evidence="2" id="KW-0547">Nucleotide-binding</keyword>
<dbReference type="SUPFAM" id="SSF54211">
    <property type="entry name" value="Ribosomal protein S5 domain 2-like"/>
    <property type="match status" value="1"/>
</dbReference>
<keyword evidence="5" id="KW-0378">Hydrolase</keyword>
<dbReference type="GO" id="GO:0003677">
    <property type="term" value="F:DNA binding"/>
    <property type="evidence" value="ECO:0007669"/>
    <property type="project" value="InterPro"/>
</dbReference>
<reference evidence="6" key="1">
    <citation type="submission" date="2016-05" db="EMBL/GenBank/DDBJ databases">
        <authorList>
            <person name="Baek K."/>
            <person name="Yang S.-J."/>
        </authorList>
    </citation>
    <scope>NUCLEOTIDE SEQUENCE [LARGE SCALE GENOMIC DNA]</scope>
    <source>
        <strain evidence="6">ST58-10</strain>
    </source>
</reference>
<organism evidence="5 6">
    <name type="scientific">Marinobacterium aestuarii</name>
    <dbReference type="NCBI Taxonomy" id="1821621"/>
    <lineage>
        <taxon>Bacteria</taxon>
        <taxon>Pseudomonadati</taxon>
        <taxon>Pseudomonadota</taxon>
        <taxon>Gammaproteobacteria</taxon>
        <taxon>Oceanospirillales</taxon>
        <taxon>Oceanospirillaceae</taxon>
        <taxon>Marinobacterium</taxon>
    </lineage>
</organism>
<dbReference type="KEGG" id="mars:A8C75_00585"/>
<dbReference type="PRINTS" id="PR01657">
    <property type="entry name" value="MCMFAMILY"/>
</dbReference>
<dbReference type="InterPro" id="IPR001208">
    <property type="entry name" value="MCM_dom"/>
</dbReference>
<keyword evidence="3" id="KW-0067">ATP-binding</keyword>
<dbReference type="GO" id="GO:0005524">
    <property type="term" value="F:ATP binding"/>
    <property type="evidence" value="ECO:0007669"/>
    <property type="project" value="UniProtKB-KW"/>
</dbReference>
<dbReference type="Pfam" id="PF13335">
    <property type="entry name" value="Mg_chelatase_C"/>
    <property type="match status" value="1"/>
</dbReference>
<evidence type="ECO:0000256" key="1">
    <source>
        <dbReference type="ARBA" id="ARBA00006354"/>
    </source>
</evidence>
<evidence type="ECO:0000313" key="5">
    <source>
        <dbReference type="EMBL" id="ANG61097.1"/>
    </source>
</evidence>
<dbReference type="InterPro" id="IPR020568">
    <property type="entry name" value="Ribosomal_Su5_D2-typ_SF"/>
</dbReference>
<proteinExistence type="inferred from homology"/>
<evidence type="ECO:0000256" key="2">
    <source>
        <dbReference type="ARBA" id="ARBA00022741"/>
    </source>
</evidence>
<reference evidence="5 6" key="2">
    <citation type="journal article" date="2018" name="Int. J. Syst. Evol. Microbiol.">
        <title>Marinobacterium aestuarii sp. nov., a benzene-degrading marine bacterium isolated from estuary sediment.</title>
        <authorList>
            <person name="Bae S.S."/>
            <person name="Jung J."/>
            <person name="Chung D."/>
            <person name="Baek K."/>
        </authorList>
    </citation>
    <scope>NUCLEOTIDE SEQUENCE [LARGE SCALE GENOMIC DNA]</scope>
    <source>
        <strain evidence="5 6">ST58-10</strain>
    </source>
</reference>
<comment type="similarity">
    <text evidence="1">Belongs to the Mg-chelatase subunits D/I family. ComM subfamily.</text>
</comment>
<dbReference type="NCBIfam" id="TIGR00368">
    <property type="entry name" value="YifB family Mg chelatase-like AAA ATPase"/>
    <property type="match status" value="1"/>
</dbReference>
<dbReference type="InterPro" id="IPR003593">
    <property type="entry name" value="AAA+_ATPase"/>
</dbReference>
<evidence type="ECO:0000313" key="6">
    <source>
        <dbReference type="Proteomes" id="UP000078070"/>
    </source>
</evidence>
<accession>A0A1A9ETA7</accession>
<dbReference type="GO" id="GO:0008233">
    <property type="term" value="F:peptidase activity"/>
    <property type="evidence" value="ECO:0007669"/>
    <property type="project" value="UniProtKB-KW"/>
</dbReference>
<dbReference type="EMBL" id="CP015839">
    <property type="protein sequence ID" value="ANG61097.1"/>
    <property type="molecule type" value="Genomic_DNA"/>
</dbReference>
<dbReference type="GO" id="GO:0006508">
    <property type="term" value="P:proteolysis"/>
    <property type="evidence" value="ECO:0007669"/>
    <property type="project" value="UniProtKB-KW"/>
</dbReference>
<dbReference type="STRING" id="1821621.A8C75_00585"/>
<dbReference type="Gene3D" id="3.30.230.10">
    <property type="match status" value="1"/>
</dbReference>
<name>A0A1A9ETA7_9GAMM</name>
<keyword evidence="6" id="KW-1185">Reference proteome</keyword>
<dbReference type="OrthoDB" id="9813147at2"/>
<keyword evidence="5" id="KW-0645">Protease</keyword>
<dbReference type="InterPro" id="IPR025158">
    <property type="entry name" value="Mg_chelat-rel_C"/>
</dbReference>
<dbReference type="PANTHER" id="PTHR32039">
    <property type="entry name" value="MAGNESIUM-CHELATASE SUBUNIT CHLI"/>
    <property type="match status" value="1"/>
</dbReference>
<dbReference type="InterPro" id="IPR004482">
    <property type="entry name" value="Mg_chelat-rel"/>
</dbReference>
<sequence>MSLAVVHARAMLGIGAPAVTVEVHLSGGLPSLNIVGLPEAAVRESKDRVRSALINSGFDYPQRRITINLAPADLPKEGGRYDLAIALGILAASKQLPPQSLVGWEVLGELTLAGEIRPVRGVLPAAMVCRDLSRALLVPRLNGAEAALVQGCDVRVADHLLQVCSALRGDSTLESAVAVPPPAVTGLPDLIEVKGQYQARRALEVAAAGSHNLLFSGPPGSGKSMLAARLPGLLPVLGEQERLEVAAVYSVAGCAIDTVGHGSRPFRNPHHTASAVALVGGGSQPRPGEISLAHQGVLFLDELPEFPRAVLDVLREPLETGEILISRAASQMLFPARFQLLAAMNPCPCGYFGDPSGRCRCTPDQIQRYQGRISGPLLDRFDMQLNVKALDPAQLLDPASGRGEASGVVAQRVAAAMSLQQARQGRPNRDLGAAELDQVCGLAPPQRDLLVNAATKLGLSARACHRILRVARTLADLAAEERVGEAQLLEALSFRQGLLRQGGSGAR</sequence>
<dbReference type="PANTHER" id="PTHR32039:SF7">
    <property type="entry name" value="COMPETENCE PROTEIN COMM"/>
    <property type="match status" value="1"/>
</dbReference>
<evidence type="ECO:0000259" key="4">
    <source>
        <dbReference type="SMART" id="SM00382"/>
    </source>
</evidence>
<dbReference type="AlphaFoldDB" id="A0A1A9ETA7"/>
<evidence type="ECO:0000256" key="3">
    <source>
        <dbReference type="ARBA" id="ARBA00022840"/>
    </source>
</evidence>
<dbReference type="Pfam" id="PF01078">
    <property type="entry name" value="Mg_chelatase"/>
    <property type="match status" value="1"/>
</dbReference>
<dbReference type="Gene3D" id="3.40.50.300">
    <property type="entry name" value="P-loop containing nucleotide triphosphate hydrolases"/>
    <property type="match status" value="1"/>
</dbReference>
<dbReference type="SMART" id="SM00382">
    <property type="entry name" value="AAA"/>
    <property type="match status" value="1"/>
</dbReference>
<dbReference type="Proteomes" id="UP000078070">
    <property type="component" value="Chromosome"/>
</dbReference>
<dbReference type="RefSeq" id="WP_067376614.1">
    <property type="nucleotide sequence ID" value="NZ_CP015839.1"/>
</dbReference>
<dbReference type="InterPro" id="IPR000523">
    <property type="entry name" value="Mg_chelatse_chII-like_cat_dom"/>
</dbReference>
<protein>
    <submittedName>
        <fullName evidence="5">ATP-dependent protease</fullName>
    </submittedName>
</protein>
<dbReference type="InterPro" id="IPR027417">
    <property type="entry name" value="P-loop_NTPase"/>
</dbReference>
<dbReference type="SUPFAM" id="SSF52540">
    <property type="entry name" value="P-loop containing nucleoside triphosphate hydrolases"/>
    <property type="match status" value="1"/>
</dbReference>
<dbReference type="InterPro" id="IPR045006">
    <property type="entry name" value="CHLI-like"/>
</dbReference>
<feature type="domain" description="AAA+ ATPase" evidence="4">
    <location>
        <begin position="209"/>
        <end position="391"/>
    </location>
</feature>
<dbReference type="Pfam" id="PF13541">
    <property type="entry name" value="ChlI"/>
    <property type="match status" value="1"/>
</dbReference>